<feature type="transmembrane region" description="Helical" evidence="1">
    <location>
        <begin position="59"/>
        <end position="88"/>
    </location>
</feature>
<evidence type="ECO:0000256" key="1">
    <source>
        <dbReference type="SAM" id="Phobius"/>
    </source>
</evidence>
<feature type="transmembrane region" description="Helical" evidence="1">
    <location>
        <begin position="20"/>
        <end position="39"/>
    </location>
</feature>
<evidence type="ECO:0000313" key="2">
    <source>
        <dbReference type="EMBL" id="NEN25599.1"/>
    </source>
</evidence>
<dbReference type="EMBL" id="JAAGVY010000062">
    <property type="protein sequence ID" value="NEN25599.1"/>
    <property type="molecule type" value="Genomic_DNA"/>
</dbReference>
<dbReference type="Proteomes" id="UP000486602">
    <property type="component" value="Unassembled WGS sequence"/>
</dbReference>
<accession>A0A7K3WV82</accession>
<keyword evidence="1" id="KW-1133">Transmembrane helix</keyword>
<keyword evidence="3" id="KW-1185">Reference proteome</keyword>
<dbReference type="RefSeq" id="WP_163287049.1">
    <property type="nucleotide sequence ID" value="NZ_JAAGVY010000062.1"/>
</dbReference>
<comment type="caution">
    <text evidence="2">The sequence shown here is derived from an EMBL/GenBank/DDBJ whole genome shotgun (WGS) entry which is preliminary data.</text>
</comment>
<keyword evidence="1" id="KW-0472">Membrane</keyword>
<reference evidence="2 3" key="1">
    <citation type="submission" date="2020-02" db="EMBL/GenBank/DDBJ databases">
        <title>Out from the shadows clarifying the taxonomy of the family Cryomorphaceae and related taxa by utilizing the GTDB taxonomic framework.</title>
        <authorList>
            <person name="Bowman J.P."/>
        </authorList>
    </citation>
    <scope>NUCLEOTIDE SEQUENCE [LARGE SCALE GENOMIC DNA]</scope>
    <source>
        <strain evidence="2 3">QSSC 1-22</strain>
    </source>
</reference>
<keyword evidence="1" id="KW-0812">Transmembrane</keyword>
<protein>
    <submittedName>
        <fullName evidence="2">Uncharacterized protein</fullName>
    </submittedName>
</protein>
<gene>
    <name evidence="2" type="ORF">G3O08_19075</name>
</gene>
<name>A0A7K3WV82_9FLAO</name>
<dbReference type="AlphaFoldDB" id="A0A7K3WV82"/>
<proteinExistence type="predicted"/>
<evidence type="ECO:0000313" key="3">
    <source>
        <dbReference type="Proteomes" id="UP000486602"/>
    </source>
</evidence>
<sequence>MNLTEKNNQDKNHETLYRNFGMVIFCVLGVLSIYGYFLIDTSETVSHYSNTAAGDASGFRFIIFLGIVKYGILLLGLSLIFTVLGMFIKQKINKKVT</sequence>
<organism evidence="2 3">
    <name type="scientific">Cryomorpha ignava</name>
    <dbReference type="NCBI Taxonomy" id="101383"/>
    <lineage>
        <taxon>Bacteria</taxon>
        <taxon>Pseudomonadati</taxon>
        <taxon>Bacteroidota</taxon>
        <taxon>Flavobacteriia</taxon>
        <taxon>Flavobacteriales</taxon>
        <taxon>Cryomorphaceae</taxon>
        <taxon>Cryomorpha</taxon>
    </lineage>
</organism>